<accession>A0ABW8KDY2</accession>
<keyword evidence="11" id="KW-1185">Reference proteome</keyword>
<feature type="domain" description="ABC3 transporter permease C-terminal" evidence="8">
    <location>
        <begin position="315"/>
        <end position="429"/>
    </location>
</feature>
<feature type="transmembrane region" description="Helical" evidence="7">
    <location>
        <begin position="21"/>
        <end position="44"/>
    </location>
</feature>
<protein>
    <submittedName>
        <fullName evidence="10">ABC transporter permease</fullName>
    </submittedName>
</protein>
<sequence length="436" mass="47780">MPGYYFALALRSLKRGKVLTTLMVIAIGLGIGASMTMIAVLHAMSGDPLPGRSAQLYVPQLDPRPLPRGQSGGATSGDMPDSLTWRDATTLLHGRRADHQAAMAGGSAPVRPAQAGQHPFFERGHYVTADFFPMFATPFLAGSGWNAQDDEDRARVVVLNASLARRLFGAVPALGRTVRLKDTDFRVIGVLDDWHPQPAFYAEINDRAFGQPDQFFVPLQTALEVKLSIGGRFSCWDSGGDDRHSDHCTWLQFWVQLDSPAKAEAYRVFLADYWRDQQAHGRFPRTMDARLYGLADWLAHERLIPADLRLQLWLALGFLGVCMVNIIGLLLAKFLRRRGEISVRRALGARRRDIFLQFGIESAVIGLVGGALGLALAQLGLWSVRQRPDGYAQLAQMDPAMLLGTFALAVAASVLAGLLPAWRACRIAPALQLKAS</sequence>
<organism evidence="10 11">
    <name type="scientific">Dyella agri</name>
    <dbReference type="NCBI Taxonomy" id="1926869"/>
    <lineage>
        <taxon>Bacteria</taxon>
        <taxon>Pseudomonadati</taxon>
        <taxon>Pseudomonadota</taxon>
        <taxon>Gammaproteobacteria</taxon>
        <taxon>Lysobacterales</taxon>
        <taxon>Rhodanobacteraceae</taxon>
        <taxon>Dyella</taxon>
    </lineage>
</organism>
<comment type="subcellular location">
    <subcellularLocation>
        <location evidence="1">Cell membrane</location>
        <topology evidence="1">Multi-pass membrane protein</topology>
    </subcellularLocation>
</comment>
<dbReference type="InterPro" id="IPR050250">
    <property type="entry name" value="Macrolide_Exporter_MacB"/>
</dbReference>
<feature type="transmembrane region" description="Helical" evidence="7">
    <location>
        <begin position="312"/>
        <end position="335"/>
    </location>
</feature>
<feature type="transmembrane region" description="Helical" evidence="7">
    <location>
        <begin position="355"/>
        <end position="381"/>
    </location>
</feature>
<evidence type="ECO:0000256" key="6">
    <source>
        <dbReference type="SAM" id="MobiDB-lite"/>
    </source>
</evidence>
<keyword evidence="2" id="KW-1003">Cell membrane</keyword>
<gene>
    <name evidence="10" type="ORF">ISP14_04945</name>
</gene>
<dbReference type="Proteomes" id="UP001620397">
    <property type="component" value="Unassembled WGS sequence"/>
</dbReference>
<evidence type="ECO:0000256" key="7">
    <source>
        <dbReference type="SAM" id="Phobius"/>
    </source>
</evidence>
<evidence type="ECO:0000259" key="8">
    <source>
        <dbReference type="Pfam" id="PF02687"/>
    </source>
</evidence>
<evidence type="ECO:0000256" key="1">
    <source>
        <dbReference type="ARBA" id="ARBA00004651"/>
    </source>
</evidence>
<reference evidence="10 11" key="1">
    <citation type="submission" date="2020-10" db="EMBL/GenBank/DDBJ databases">
        <title>Phylogeny of dyella-like bacteria.</title>
        <authorList>
            <person name="Fu J."/>
        </authorList>
    </citation>
    <scope>NUCLEOTIDE SEQUENCE [LARGE SCALE GENOMIC DNA]</scope>
    <source>
        <strain evidence="10 11">DKC-1</strain>
    </source>
</reference>
<dbReference type="PANTHER" id="PTHR30572:SF18">
    <property type="entry name" value="ABC-TYPE MACROLIDE FAMILY EXPORT SYSTEM PERMEASE COMPONENT 2"/>
    <property type="match status" value="1"/>
</dbReference>
<dbReference type="Pfam" id="PF02687">
    <property type="entry name" value="FtsX"/>
    <property type="match status" value="1"/>
</dbReference>
<dbReference type="EMBL" id="JADIKL010000002">
    <property type="protein sequence ID" value="MFK2930135.1"/>
    <property type="molecule type" value="Genomic_DNA"/>
</dbReference>
<evidence type="ECO:0000256" key="2">
    <source>
        <dbReference type="ARBA" id="ARBA00022475"/>
    </source>
</evidence>
<dbReference type="Pfam" id="PF12704">
    <property type="entry name" value="MacB_PCD"/>
    <property type="match status" value="1"/>
</dbReference>
<evidence type="ECO:0000313" key="10">
    <source>
        <dbReference type="EMBL" id="MFK2930135.1"/>
    </source>
</evidence>
<dbReference type="PANTHER" id="PTHR30572">
    <property type="entry name" value="MEMBRANE COMPONENT OF TRANSPORTER-RELATED"/>
    <property type="match status" value="1"/>
</dbReference>
<evidence type="ECO:0000256" key="3">
    <source>
        <dbReference type="ARBA" id="ARBA00022692"/>
    </source>
</evidence>
<dbReference type="RefSeq" id="WP_404536776.1">
    <property type="nucleotide sequence ID" value="NZ_JADIKL010000002.1"/>
</dbReference>
<feature type="transmembrane region" description="Helical" evidence="7">
    <location>
        <begin position="401"/>
        <end position="422"/>
    </location>
</feature>
<keyword evidence="5 7" id="KW-0472">Membrane</keyword>
<comment type="caution">
    <text evidence="10">The sequence shown here is derived from an EMBL/GenBank/DDBJ whole genome shotgun (WGS) entry which is preliminary data.</text>
</comment>
<dbReference type="InterPro" id="IPR025857">
    <property type="entry name" value="MacB_PCD"/>
</dbReference>
<proteinExistence type="predicted"/>
<dbReference type="InterPro" id="IPR003838">
    <property type="entry name" value="ABC3_permease_C"/>
</dbReference>
<feature type="domain" description="MacB-like periplasmic core" evidence="9">
    <location>
        <begin position="20"/>
        <end position="265"/>
    </location>
</feature>
<evidence type="ECO:0000256" key="5">
    <source>
        <dbReference type="ARBA" id="ARBA00023136"/>
    </source>
</evidence>
<keyword evidence="3 7" id="KW-0812">Transmembrane</keyword>
<evidence type="ECO:0000313" key="11">
    <source>
        <dbReference type="Proteomes" id="UP001620397"/>
    </source>
</evidence>
<evidence type="ECO:0000256" key="4">
    <source>
        <dbReference type="ARBA" id="ARBA00022989"/>
    </source>
</evidence>
<name>A0ABW8KDY2_9GAMM</name>
<feature type="region of interest" description="Disordered" evidence="6">
    <location>
        <begin position="60"/>
        <end position="82"/>
    </location>
</feature>
<keyword evidence="4 7" id="KW-1133">Transmembrane helix</keyword>
<evidence type="ECO:0000259" key="9">
    <source>
        <dbReference type="Pfam" id="PF12704"/>
    </source>
</evidence>